<dbReference type="AlphaFoldDB" id="A0AA37XFB4"/>
<organism evidence="1 2">
    <name type="scientific">Litorihabitans aurantiacus</name>
    <dbReference type="NCBI Taxonomy" id="1930061"/>
    <lineage>
        <taxon>Bacteria</taxon>
        <taxon>Bacillati</taxon>
        <taxon>Actinomycetota</taxon>
        <taxon>Actinomycetes</taxon>
        <taxon>Micrococcales</taxon>
        <taxon>Beutenbergiaceae</taxon>
        <taxon>Litorihabitans</taxon>
    </lineage>
</organism>
<keyword evidence="2" id="KW-1185">Reference proteome</keyword>
<protein>
    <submittedName>
        <fullName evidence="1">Uncharacterized protein</fullName>
    </submittedName>
</protein>
<comment type="caution">
    <text evidence="1">The sequence shown here is derived from an EMBL/GenBank/DDBJ whole genome shotgun (WGS) entry which is preliminary data.</text>
</comment>
<dbReference type="EMBL" id="BSUM01000001">
    <property type="protein sequence ID" value="GMA32339.1"/>
    <property type="molecule type" value="Genomic_DNA"/>
</dbReference>
<dbReference type="Proteomes" id="UP001157161">
    <property type="component" value="Unassembled WGS sequence"/>
</dbReference>
<reference evidence="1" key="2">
    <citation type="submission" date="2023-02" db="EMBL/GenBank/DDBJ databases">
        <authorList>
            <person name="Sun Q."/>
            <person name="Mori K."/>
        </authorList>
    </citation>
    <scope>NUCLEOTIDE SEQUENCE</scope>
    <source>
        <strain evidence="1">NBRC 112290</strain>
    </source>
</reference>
<name>A0AA37XFB4_9MICO</name>
<accession>A0AA37XFB4</accession>
<evidence type="ECO:0000313" key="2">
    <source>
        <dbReference type="Proteomes" id="UP001157161"/>
    </source>
</evidence>
<sequence>MPITFTERVNGVSKMTGGIVRESLVRLTWWGLERRLSRLARIARRRGDAGLVRNGDARS</sequence>
<evidence type="ECO:0000313" key="1">
    <source>
        <dbReference type="EMBL" id="GMA32339.1"/>
    </source>
</evidence>
<reference evidence="1" key="1">
    <citation type="journal article" date="2014" name="Int. J. Syst. Evol. Microbiol.">
        <title>Complete genome sequence of Corynebacterium casei LMG S-19264T (=DSM 44701T), isolated from a smear-ripened cheese.</title>
        <authorList>
            <consortium name="US DOE Joint Genome Institute (JGI-PGF)"/>
            <person name="Walter F."/>
            <person name="Albersmeier A."/>
            <person name="Kalinowski J."/>
            <person name="Ruckert C."/>
        </authorList>
    </citation>
    <scope>NUCLEOTIDE SEQUENCE</scope>
    <source>
        <strain evidence="1">NBRC 112290</strain>
    </source>
</reference>
<gene>
    <name evidence="1" type="ORF">GCM10025875_23310</name>
</gene>
<proteinExistence type="predicted"/>